<evidence type="ECO:0000256" key="1">
    <source>
        <dbReference type="SAM" id="MobiDB-lite"/>
    </source>
</evidence>
<name>A0A2A9EJJ6_9MICO</name>
<feature type="compositionally biased region" description="Basic and acidic residues" evidence="1">
    <location>
        <begin position="122"/>
        <end position="131"/>
    </location>
</feature>
<dbReference type="Proteomes" id="UP000222106">
    <property type="component" value="Unassembled WGS sequence"/>
</dbReference>
<dbReference type="AlphaFoldDB" id="A0A2A9EJJ6"/>
<comment type="caution">
    <text evidence="2">The sequence shown here is derived from an EMBL/GenBank/DDBJ whole genome shotgun (WGS) entry which is preliminary data.</text>
</comment>
<protein>
    <submittedName>
        <fullName evidence="2">Uncharacterized protein</fullName>
    </submittedName>
</protein>
<gene>
    <name evidence="2" type="ORF">ATJ97_1573</name>
</gene>
<reference evidence="2 3" key="1">
    <citation type="submission" date="2017-10" db="EMBL/GenBank/DDBJ databases">
        <title>Sequencing the genomes of 1000 actinobacteria strains.</title>
        <authorList>
            <person name="Klenk H.-P."/>
        </authorList>
    </citation>
    <scope>NUCLEOTIDE SEQUENCE [LARGE SCALE GENOMIC DNA]</scope>
    <source>
        <strain evidence="2 3">DSM 21838</strain>
    </source>
</reference>
<proteinExistence type="predicted"/>
<accession>A0A2A9EJJ6</accession>
<organism evidence="2 3">
    <name type="scientific">Georgenia soli</name>
    <dbReference type="NCBI Taxonomy" id="638953"/>
    <lineage>
        <taxon>Bacteria</taxon>
        <taxon>Bacillati</taxon>
        <taxon>Actinomycetota</taxon>
        <taxon>Actinomycetes</taxon>
        <taxon>Micrococcales</taxon>
        <taxon>Bogoriellaceae</taxon>
        <taxon>Georgenia</taxon>
    </lineage>
</organism>
<sequence length="131" mass="14190">MEQARADEVARRRARAAERVRELVALRSRLTTGGPVTPEDVDLAVSHAEESRVLAEEAHEHAAEAHHHAALAHTTAAEMLELLGGRDGGARAAQHRDAARAHLALEQADRLRTAENGADPASSHRPDEQRV</sequence>
<dbReference type="RefSeq" id="WP_170037243.1">
    <property type="nucleotide sequence ID" value="NZ_PDJI01000004.1"/>
</dbReference>
<keyword evidence="3" id="KW-1185">Reference proteome</keyword>
<feature type="region of interest" description="Disordered" evidence="1">
    <location>
        <begin position="108"/>
        <end position="131"/>
    </location>
</feature>
<evidence type="ECO:0000313" key="3">
    <source>
        <dbReference type="Proteomes" id="UP000222106"/>
    </source>
</evidence>
<dbReference type="EMBL" id="PDJI01000004">
    <property type="protein sequence ID" value="PFG39078.1"/>
    <property type="molecule type" value="Genomic_DNA"/>
</dbReference>
<evidence type="ECO:0000313" key="2">
    <source>
        <dbReference type="EMBL" id="PFG39078.1"/>
    </source>
</evidence>